<evidence type="ECO:0000313" key="2">
    <source>
        <dbReference type="EMBL" id="SBP89266.1"/>
    </source>
</evidence>
<dbReference type="Proteomes" id="UP000214566">
    <property type="component" value="Unassembled WGS sequence"/>
</dbReference>
<accession>A0A238D7H6</accession>
<proteinExistence type="predicted"/>
<dbReference type="EMBL" id="FLMQ01000056">
    <property type="protein sequence ID" value="SBP89266.1"/>
    <property type="molecule type" value="Genomic_DNA"/>
</dbReference>
<name>A0A238D7H6_THIDL</name>
<dbReference type="RefSeq" id="WP_094161374.1">
    <property type="nucleotide sequence ID" value="NZ_LT592171.1"/>
</dbReference>
<gene>
    <name evidence="2" type="ORF">THIARS_70886</name>
</gene>
<organism evidence="2 3">
    <name type="scientific">Thiomonas delicata</name>
    <name type="common">Thiomonas cuprina</name>
    <dbReference type="NCBI Taxonomy" id="364030"/>
    <lineage>
        <taxon>Bacteria</taxon>
        <taxon>Pseudomonadati</taxon>
        <taxon>Pseudomonadota</taxon>
        <taxon>Betaproteobacteria</taxon>
        <taxon>Burkholderiales</taxon>
        <taxon>Thiomonas</taxon>
    </lineage>
</organism>
<feature type="region of interest" description="Disordered" evidence="1">
    <location>
        <begin position="1"/>
        <end position="36"/>
    </location>
</feature>
<dbReference type="AlphaFoldDB" id="A0A238D7H6"/>
<protein>
    <submittedName>
        <fullName evidence="2">Uncharacterized protein</fullName>
    </submittedName>
</protein>
<feature type="compositionally biased region" description="Polar residues" evidence="1">
    <location>
        <begin position="9"/>
        <end position="21"/>
    </location>
</feature>
<evidence type="ECO:0000313" key="3">
    <source>
        <dbReference type="Proteomes" id="UP000214566"/>
    </source>
</evidence>
<feature type="compositionally biased region" description="Low complexity" evidence="1">
    <location>
        <begin position="22"/>
        <end position="33"/>
    </location>
</feature>
<dbReference type="OrthoDB" id="5149874at2"/>
<keyword evidence="3" id="KW-1185">Reference proteome</keyword>
<sequence>MSEAIHNTPVRQAQSAAQTIQGAAPNPGASNPAVEQDKVHDARQRFASITGLHLIDSDVSTGFAAYGDGIKRLAIFGGKRTKADRYNTYSTWEKALETAARVKAAAAKQLADKATAREAEAAKPCPLKVGDVLVASWGYEQTNIDFYQVTTRTGKRGVTLRKITSQRETDAWEQGTCVPAVGHFVGEPFTARSNSRGTVTLASYKTAYPCEYTEVAGVRLYKPTRWTSYY</sequence>
<reference evidence="2 3" key="1">
    <citation type="submission" date="2016-06" db="EMBL/GenBank/DDBJ databases">
        <authorList>
            <person name="Kjaerup R.B."/>
            <person name="Dalgaard T.S."/>
            <person name="Juul-Madsen H.R."/>
        </authorList>
    </citation>
    <scope>NUCLEOTIDE SEQUENCE [LARGE SCALE GENOMIC DNA]</scope>
    <source>
        <strain evidence="2 3">DSM 16361</strain>
    </source>
</reference>
<evidence type="ECO:0000256" key="1">
    <source>
        <dbReference type="SAM" id="MobiDB-lite"/>
    </source>
</evidence>